<protein>
    <submittedName>
        <fullName evidence="2">HD-GYP domain-containing protein</fullName>
    </submittedName>
</protein>
<comment type="caution">
    <text evidence="2">The sequence shown here is derived from an EMBL/GenBank/DDBJ whole genome shotgun (WGS) entry which is preliminary data.</text>
</comment>
<dbReference type="PROSITE" id="PS51832">
    <property type="entry name" value="HD_GYP"/>
    <property type="match status" value="1"/>
</dbReference>
<dbReference type="PANTHER" id="PTHR43155">
    <property type="entry name" value="CYCLIC DI-GMP PHOSPHODIESTERASE PA4108-RELATED"/>
    <property type="match status" value="1"/>
</dbReference>
<proteinExistence type="predicted"/>
<dbReference type="SUPFAM" id="SSF109604">
    <property type="entry name" value="HD-domain/PDEase-like"/>
    <property type="match status" value="1"/>
</dbReference>
<gene>
    <name evidence="2" type="ORF">KHM83_05035</name>
</gene>
<dbReference type="EMBL" id="JAHBCL010000007">
    <property type="protein sequence ID" value="MBS7526031.1"/>
    <property type="molecule type" value="Genomic_DNA"/>
</dbReference>
<accession>A0ABS5PLV1</accession>
<dbReference type="PANTHER" id="PTHR43155:SF2">
    <property type="entry name" value="CYCLIC DI-GMP PHOSPHODIESTERASE PA4108"/>
    <property type="match status" value="1"/>
</dbReference>
<dbReference type="InterPro" id="IPR037522">
    <property type="entry name" value="HD_GYP_dom"/>
</dbReference>
<dbReference type="SMART" id="SM00471">
    <property type="entry name" value="HDc"/>
    <property type="match status" value="1"/>
</dbReference>
<dbReference type="Gene3D" id="1.10.3210.10">
    <property type="entry name" value="Hypothetical protein af1432"/>
    <property type="match status" value="1"/>
</dbReference>
<feature type="domain" description="HD-GYP" evidence="1">
    <location>
        <begin position="109"/>
        <end position="311"/>
    </location>
</feature>
<name>A0ABS5PLV1_9FIRM</name>
<sequence length="359" mass="40374">MRMISVQDAVEGLEVAKPIYDSKLSLLIREGNALTDRTIEKLKAADVRHLYINDALSDGIFLEPLISEQLKFQAIAFMKKIYESQMADNHPNDNIPQITEDQIRTLRGMVDDVLTEIYAFQDKKYYSTEFLGAEVYHFDHAVEVMILSVLIGRKLGIDRERLIKLGMGAVLADIGKSRVPQEILNKRGKLDEYEFATMKNHVDYSYGILKDLVELSPIARQVIMLHHERLDGSGYPNGFIDDQIPLTARIVAVCDVFCAIVSDRTYNNRISVDVAIEILRAASPVKLDADVVHTLIQIVDIYPPGTIVELSDGKIGIVVENNVNSATRPIVRPVDDENTLLDLMKDLTLFIKKALPKLP</sequence>
<dbReference type="RefSeq" id="WP_213235818.1">
    <property type="nucleotide sequence ID" value="NZ_JAHBCL010000007.1"/>
</dbReference>
<organism evidence="2 3">
    <name type="scientific">Fusibacter paucivorans</name>
    <dbReference type="NCBI Taxonomy" id="76009"/>
    <lineage>
        <taxon>Bacteria</taxon>
        <taxon>Bacillati</taxon>
        <taxon>Bacillota</taxon>
        <taxon>Clostridia</taxon>
        <taxon>Eubacteriales</taxon>
        <taxon>Eubacteriales Family XII. Incertae Sedis</taxon>
        <taxon>Fusibacter</taxon>
    </lineage>
</organism>
<evidence type="ECO:0000259" key="1">
    <source>
        <dbReference type="PROSITE" id="PS51832"/>
    </source>
</evidence>
<dbReference type="CDD" id="cd00077">
    <property type="entry name" value="HDc"/>
    <property type="match status" value="1"/>
</dbReference>
<dbReference type="Pfam" id="PF13487">
    <property type="entry name" value="HD_5"/>
    <property type="match status" value="1"/>
</dbReference>
<keyword evidence="3" id="KW-1185">Reference proteome</keyword>
<dbReference type="Proteomes" id="UP000746471">
    <property type="component" value="Unassembled WGS sequence"/>
</dbReference>
<evidence type="ECO:0000313" key="2">
    <source>
        <dbReference type="EMBL" id="MBS7526031.1"/>
    </source>
</evidence>
<evidence type="ECO:0000313" key="3">
    <source>
        <dbReference type="Proteomes" id="UP000746471"/>
    </source>
</evidence>
<reference evidence="2 3" key="1">
    <citation type="submission" date="2021-05" db="EMBL/GenBank/DDBJ databases">
        <title>Fusibacter ferrireducens sp. nov., an anaerobic, sulfur- and Fe-reducing bacterium isolated from the mangrove sediment.</title>
        <authorList>
            <person name="Qiu D."/>
        </authorList>
    </citation>
    <scope>NUCLEOTIDE SEQUENCE [LARGE SCALE GENOMIC DNA]</scope>
    <source>
        <strain evidence="2 3">DSM 12116</strain>
    </source>
</reference>
<dbReference type="InterPro" id="IPR003607">
    <property type="entry name" value="HD/PDEase_dom"/>
</dbReference>